<dbReference type="EMBL" id="BMAT01012505">
    <property type="protein sequence ID" value="GFR93487.1"/>
    <property type="molecule type" value="Genomic_DNA"/>
</dbReference>
<evidence type="ECO:0000313" key="1">
    <source>
        <dbReference type="EMBL" id="GFR93487.1"/>
    </source>
</evidence>
<keyword evidence="2" id="KW-1185">Reference proteome</keyword>
<protein>
    <submittedName>
        <fullName evidence="1">Craniofacial development protein 2</fullName>
    </submittedName>
</protein>
<reference evidence="1 2" key="1">
    <citation type="journal article" date="2021" name="Elife">
        <title>Chloroplast acquisition without the gene transfer in kleptoplastic sea slugs, Plakobranchus ocellatus.</title>
        <authorList>
            <person name="Maeda T."/>
            <person name="Takahashi S."/>
            <person name="Yoshida T."/>
            <person name="Shimamura S."/>
            <person name="Takaki Y."/>
            <person name="Nagai Y."/>
            <person name="Toyoda A."/>
            <person name="Suzuki Y."/>
            <person name="Arimoto A."/>
            <person name="Ishii H."/>
            <person name="Satoh N."/>
            <person name="Nishiyama T."/>
            <person name="Hasebe M."/>
            <person name="Maruyama T."/>
            <person name="Minagawa J."/>
            <person name="Obokata J."/>
            <person name="Shigenobu S."/>
        </authorList>
    </citation>
    <scope>NUCLEOTIDE SEQUENCE [LARGE SCALE GENOMIC DNA]</scope>
</reference>
<accession>A0AAV4H5W2</accession>
<comment type="caution">
    <text evidence="1">The sequence shown here is derived from an EMBL/GenBank/DDBJ whole genome shotgun (WGS) entry which is preliminary data.</text>
</comment>
<evidence type="ECO:0000313" key="2">
    <source>
        <dbReference type="Proteomes" id="UP000762676"/>
    </source>
</evidence>
<dbReference type="Proteomes" id="UP000762676">
    <property type="component" value="Unassembled WGS sequence"/>
</dbReference>
<organism evidence="1 2">
    <name type="scientific">Elysia marginata</name>
    <dbReference type="NCBI Taxonomy" id="1093978"/>
    <lineage>
        <taxon>Eukaryota</taxon>
        <taxon>Metazoa</taxon>
        <taxon>Spiralia</taxon>
        <taxon>Lophotrochozoa</taxon>
        <taxon>Mollusca</taxon>
        <taxon>Gastropoda</taxon>
        <taxon>Heterobranchia</taxon>
        <taxon>Euthyneura</taxon>
        <taxon>Panpulmonata</taxon>
        <taxon>Sacoglossa</taxon>
        <taxon>Placobranchoidea</taxon>
        <taxon>Plakobranchidae</taxon>
        <taxon>Elysia</taxon>
    </lineage>
</organism>
<name>A0AAV4H5W2_9GAST</name>
<gene>
    <name evidence="1" type="ORF">ElyMa_006226600</name>
</gene>
<dbReference type="AlphaFoldDB" id="A0AAV4H5W2"/>
<proteinExistence type="predicted"/>
<sequence length="141" mass="15581">MASLHVAGGGSIKTTVGMYALLVDNRLFWKFLGPSTIISLSGNNHGNLYIIIIQSRQKGDPESGSLARWRLRGGHDVRASSSSYRNKSGTWNVRTLNEPGTLSCVIKEMENLELDILGISETHWIGAGDFRTQTLKTRNTY</sequence>